<dbReference type="InterPro" id="IPR026893">
    <property type="entry name" value="Tyr/Ser_Pase_IphP-type"/>
</dbReference>
<accession>A0ABP7PRQ2</accession>
<proteinExistence type="predicted"/>
<dbReference type="Gene3D" id="3.90.190.10">
    <property type="entry name" value="Protein tyrosine phosphatase superfamily"/>
    <property type="match status" value="1"/>
</dbReference>
<dbReference type="Pfam" id="PF13350">
    <property type="entry name" value="Y_phosphatase3"/>
    <property type="match status" value="1"/>
</dbReference>
<dbReference type="EMBL" id="BAAAZW010000013">
    <property type="protein sequence ID" value="GAA3970157.1"/>
    <property type="molecule type" value="Genomic_DNA"/>
</dbReference>
<protein>
    <submittedName>
        <fullName evidence="1">Tyrosine-protein phosphatase</fullName>
    </submittedName>
</protein>
<organism evidence="1 2">
    <name type="scientific">Gordonia caeni</name>
    <dbReference type="NCBI Taxonomy" id="1007097"/>
    <lineage>
        <taxon>Bacteria</taxon>
        <taxon>Bacillati</taxon>
        <taxon>Actinomycetota</taxon>
        <taxon>Actinomycetes</taxon>
        <taxon>Mycobacteriales</taxon>
        <taxon>Gordoniaceae</taxon>
        <taxon>Gordonia</taxon>
    </lineage>
</organism>
<gene>
    <name evidence="1" type="ORF">GCM10022231_34470</name>
</gene>
<comment type="caution">
    <text evidence="1">The sequence shown here is derived from an EMBL/GenBank/DDBJ whole genome shotgun (WGS) entry which is preliminary data.</text>
</comment>
<dbReference type="InterPro" id="IPR029021">
    <property type="entry name" value="Prot-tyrosine_phosphatase-like"/>
</dbReference>
<dbReference type="SUPFAM" id="SSF52799">
    <property type="entry name" value="(Phosphotyrosine protein) phosphatases II"/>
    <property type="match status" value="1"/>
</dbReference>
<keyword evidence="2" id="KW-1185">Reference proteome</keyword>
<dbReference type="Proteomes" id="UP001418444">
    <property type="component" value="Unassembled WGS sequence"/>
</dbReference>
<name>A0ABP7PRQ2_9ACTN</name>
<evidence type="ECO:0000313" key="1">
    <source>
        <dbReference type="EMBL" id="GAA3970157.1"/>
    </source>
</evidence>
<sequence>MTERAADPDSVPGAPSPFPSLPNWRDLGYWPAGDGKMVKPKTVYRTAEFEHTSAADLKAVGELGLITLVDLRTAGERAACPDPVYPDVGPLWLDILKDVPATGGANPTKYVSDPAAIKALTPELAQQMMIDTYRQLIESDSAQKYYSEFYQLMLADDLTPTAFHCTTGKDRTGWAAASFLSLLGVAKNDVYTDYLLTNERLLPALEPLTTPLIKLGAHQDAINAMIGVQKVYLDTAFGLVESGWGGLSNYFDKALGIDAAAQQELRARYLVAG</sequence>
<dbReference type="RefSeq" id="WP_344785821.1">
    <property type="nucleotide sequence ID" value="NZ_BAAAZW010000013.1"/>
</dbReference>
<evidence type="ECO:0000313" key="2">
    <source>
        <dbReference type="Proteomes" id="UP001418444"/>
    </source>
</evidence>
<reference evidence="2" key="1">
    <citation type="journal article" date="2019" name="Int. J. Syst. Evol. Microbiol.">
        <title>The Global Catalogue of Microorganisms (GCM) 10K type strain sequencing project: providing services to taxonomists for standard genome sequencing and annotation.</title>
        <authorList>
            <consortium name="The Broad Institute Genomics Platform"/>
            <consortium name="The Broad Institute Genome Sequencing Center for Infectious Disease"/>
            <person name="Wu L."/>
            <person name="Ma J."/>
        </authorList>
    </citation>
    <scope>NUCLEOTIDE SEQUENCE [LARGE SCALE GENOMIC DNA]</scope>
    <source>
        <strain evidence="2">JCM 16923</strain>
    </source>
</reference>